<evidence type="ECO:0000313" key="3">
    <source>
        <dbReference type="Proteomes" id="UP000275078"/>
    </source>
</evidence>
<evidence type="ECO:0000313" key="2">
    <source>
        <dbReference type="EMBL" id="RPA74680.1"/>
    </source>
</evidence>
<dbReference type="EMBL" id="ML119783">
    <property type="protein sequence ID" value="RPA74680.1"/>
    <property type="molecule type" value="Genomic_DNA"/>
</dbReference>
<dbReference type="Proteomes" id="UP000275078">
    <property type="component" value="Unassembled WGS sequence"/>
</dbReference>
<keyword evidence="3" id="KW-1185">Reference proteome</keyword>
<accession>A0A3N4HSB1</accession>
<organism evidence="2 3">
    <name type="scientific">Ascobolus immersus RN42</name>
    <dbReference type="NCBI Taxonomy" id="1160509"/>
    <lineage>
        <taxon>Eukaryota</taxon>
        <taxon>Fungi</taxon>
        <taxon>Dikarya</taxon>
        <taxon>Ascomycota</taxon>
        <taxon>Pezizomycotina</taxon>
        <taxon>Pezizomycetes</taxon>
        <taxon>Pezizales</taxon>
        <taxon>Ascobolaceae</taxon>
        <taxon>Ascobolus</taxon>
    </lineage>
</organism>
<feature type="compositionally biased region" description="Basic and acidic residues" evidence="1">
    <location>
        <begin position="155"/>
        <end position="172"/>
    </location>
</feature>
<reference evidence="2 3" key="1">
    <citation type="journal article" date="2018" name="Nat. Ecol. Evol.">
        <title>Pezizomycetes genomes reveal the molecular basis of ectomycorrhizal truffle lifestyle.</title>
        <authorList>
            <person name="Murat C."/>
            <person name="Payen T."/>
            <person name="Noel B."/>
            <person name="Kuo A."/>
            <person name="Morin E."/>
            <person name="Chen J."/>
            <person name="Kohler A."/>
            <person name="Krizsan K."/>
            <person name="Balestrini R."/>
            <person name="Da Silva C."/>
            <person name="Montanini B."/>
            <person name="Hainaut M."/>
            <person name="Levati E."/>
            <person name="Barry K.W."/>
            <person name="Belfiori B."/>
            <person name="Cichocki N."/>
            <person name="Clum A."/>
            <person name="Dockter R.B."/>
            <person name="Fauchery L."/>
            <person name="Guy J."/>
            <person name="Iotti M."/>
            <person name="Le Tacon F."/>
            <person name="Lindquist E.A."/>
            <person name="Lipzen A."/>
            <person name="Malagnac F."/>
            <person name="Mello A."/>
            <person name="Molinier V."/>
            <person name="Miyauchi S."/>
            <person name="Poulain J."/>
            <person name="Riccioni C."/>
            <person name="Rubini A."/>
            <person name="Sitrit Y."/>
            <person name="Splivallo R."/>
            <person name="Traeger S."/>
            <person name="Wang M."/>
            <person name="Zifcakova L."/>
            <person name="Wipf D."/>
            <person name="Zambonelli A."/>
            <person name="Paolocci F."/>
            <person name="Nowrousian M."/>
            <person name="Ottonello S."/>
            <person name="Baldrian P."/>
            <person name="Spatafora J.W."/>
            <person name="Henrissat B."/>
            <person name="Nagy L.G."/>
            <person name="Aury J.M."/>
            <person name="Wincker P."/>
            <person name="Grigoriev I.V."/>
            <person name="Bonfante P."/>
            <person name="Martin F.M."/>
        </authorList>
    </citation>
    <scope>NUCLEOTIDE SEQUENCE [LARGE SCALE GENOMIC DNA]</scope>
    <source>
        <strain evidence="2 3">RN42</strain>
    </source>
</reference>
<feature type="compositionally biased region" description="Low complexity" evidence="1">
    <location>
        <begin position="173"/>
        <end position="195"/>
    </location>
</feature>
<feature type="region of interest" description="Disordered" evidence="1">
    <location>
        <begin position="155"/>
        <end position="200"/>
    </location>
</feature>
<evidence type="ECO:0000256" key="1">
    <source>
        <dbReference type="SAM" id="MobiDB-lite"/>
    </source>
</evidence>
<dbReference type="AlphaFoldDB" id="A0A3N4HSB1"/>
<gene>
    <name evidence="2" type="ORF">BJ508DRAFT_332826</name>
</gene>
<proteinExistence type="predicted"/>
<protein>
    <submittedName>
        <fullName evidence="2">Uncharacterized protein</fullName>
    </submittedName>
</protein>
<sequence>MSSSLRFRDTTAYEQVQIAQEREEKGDNLMKNDARLKKFLTTALNQMRQEVWERDRVAEHTGLLAQWFFPDAFIAKIAESGRSIFFPNEIDQETIDTELGIILGSPARLNGTSIAPYVPDIVDGIARGILECEEDKAPERAKKIKDRADKAAEKAIEKAEKEAKRLADREAGRGISRSSSVSGRAPSVRSSVAASDTGDTDPRLVRVSELTDLFETSEFFCPFCKQSKGGHTPKNRKALDRHIGTKEHAKSIGPIERTGSTHLYHALLQRFNAKWRGTNQEGGQDGQSEVASADNAGAGILGNSPVRTSNFPAPTIPPLRLPTAPSSAPVFNPIAHHVVHHTSHTVRPSIPAALSYLEQPSQPAQYHALPPTSHPPTFSSQYQSRNTFHLYEGHARTAEAYSRTTRPPTTVETPLPAPLPPFQGYNPARFPSTQPLRALQHSTMAGNCLRGVDMVQWLTEAMICRHLAPHTIHRSLDTDIRSLTLHTDHINLGN</sequence>
<name>A0A3N4HSB1_ASCIM</name>